<evidence type="ECO:0000256" key="4">
    <source>
        <dbReference type="ARBA" id="ARBA00022692"/>
    </source>
</evidence>
<evidence type="ECO:0000256" key="5">
    <source>
        <dbReference type="ARBA" id="ARBA00022989"/>
    </source>
</evidence>
<dbReference type="GO" id="GO:0005886">
    <property type="term" value="C:plasma membrane"/>
    <property type="evidence" value="ECO:0007669"/>
    <property type="project" value="UniProtKB-SubCell"/>
</dbReference>
<feature type="transmembrane region" description="Helical" evidence="7">
    <location>
        <begin position="366"/>
        <end position="391"/>
    </location>
</feature>
<keyword evidence="3" id="KW-1003">Cell membrane</keyword>
<dbReference type="EMBL" id="JAASRM010000001">
    <property type="protein sequence ID" value="NIK89679.1"/>
    <property type="molecule type" value="Genomic_DNA"/>
</dbReference>
<dbReference type="InterPro" id="IPR008276">
    <property type="entry name" value="C_nuclsd_transpt"/>
</dbReference>
<feature type="transmembrane region" description="Helical" evidence="7">
    <location>
        <begin position="103"/>
        <end position="127"/>
    </location>
</feature>
<evidence type="ECO:0000259" key="9">
    <source>
        <dbReference type="Pfam" id="PF07662"/>
    </source>
</evidence>
<evidence type="ECO:0000313" key="11">
    <source>
        <dbReference type="EMBL" id="NIK89679.1"/>
    </source>
</evidence>
<comment type="similarity">
    <text evidence="2">Belongs to the concentrative nucleoside transporter (CNT) (TC 2.A.41) family.</text>
</comment>
<name>A0A846N2E6_9PROT</name>
<dbReference type="InterPro" id="IPR011657">
    <property type="entry name" value="CNT_C_dom"/>
</dbReference>
<gene>
    <name evidence="11" type="ORF">FHS83_002997</name>
</gene>
<feature type="transmembrane region" description="Helical" evidence="7">
    <location>
        <begin position="33"/>
        <end position="55"/>
    </location>
</feature>
<comment type="subcellular location">
    <subcellularLocation>
        <location evidence="1">Cell membrane</location>
        <topology evidence="1">Multi-pass membrane protein</topology>
    </subcellularLocation>
</comment>
<dbReference type="Pfam" id="PF07670">
    <property type="entry name" value="Gate"/>
    <property type="match status" value="1"/>
</dbReference>
<feature type="transmembrane region" description="Helical" evidence="7">
    <location>
        <begin position="403"/>
        <end position="427"/>
    </location>
</feature>
<evidence type="ECO:0000256" key="2">
    <source>
        <dbReference type="ARBA" id="ARBA00009033"/>
    </source>
</evidence>
<dbReference type="Proteomes" id="UP000570514">
    <property type="component" value="Unassembled WGS sequence"/>
</dbReference>
<dbReference type="AlphaFoldDB" id="A0A846N2E6"/>
<dbReference type="GO" id="GO:0015293">
    <property type="term" value="F:symporter activity"/>
    <property type="evidence" value="ECO:0007669"/>
    <property type="project" value="TreeGrafter"/>
</dbReference>
<dbReference type="GO" id="GO:0005337">
    <property type="term" value="F:nucleoside transmembrane transporter activity"/>
    <property type="evidence" value="ECO:0007669"/>
    <property type="project" value="InterPro"/>
</dbReference>
<dbReference type="PANTHER" id="PTHR10590">
    <property type="entry name" value="SODIUM/NUCLEOSIDE COTRANSPORTER"/>
    <property type="match status" value="1"/>
</dbReference>
<protein>
    <submittedName>
        <fullName evidence="11">CNT family concentrative nucleoside transporter</fullName>
    </submittedName>
</protein>
<accession>A0A846N2E6</accession>
<feature type="domain" description="Concentrative nucleoside transporter N-terminal" evidence="8">
    <location>
        <begin position="14"/>
        <end position="87"/>
    </location>
</feature>
<keyword evidence="12" id="KW-1185">Reference proteome</keyword>
<evidence type="ECO:0000259" key="10">
    <source>
        <dbReference type="Pfam" id="PF07670"/>
    </source>
</evidence>
<evidence type="ECO:0000259" key="8">
    <source>
        <dbReference type="Pfam" id="PF01773"/>
    </source>
</evidence>
<dbReference type="PANTHER" id="PTHR10590:SF4">
    <property type="entry name" value="SOLUTE CARRIER FAMILY 28 MEMBER 3"/>
    <property type="match status" value="1"/>
</dbReference>
<evidence type="ECO:0000256" key="3">
    <source>
        <dbReference type="ARBA" id="ARBA00022475"/>
    </source>
</evidence>
<feature type="transmembrane region" description="Helical" evidence="7">
    <location>
        <begin position="147"/>
        <end position="170"/>
    </location>
</feature>
<evidence type="ECO:0000256" key="1">
    <source>
        <dbReference type="ARBA" id="ARBA00004651"/>
    </source>
</evidence>
<feature type="transmembrane region" description="Helical" evidence="7">
    <location>
        <begin position="75"/>
        <end position="91"/>
    </location>
</feature>
<feature type="domain" description="Nucleoside transporter/FeoB GTPase Gate" evidence="10">
    <location>
        <begin position="108"/>
        <end position="205"/>
    </location>
</feature>
<keyword evidence="5 7" id="KW-1133">Transmembrane helix</keyword>
<feature type="transmembrane region" description="Helical" evidence="7">
    <location>
        <begin position="182"/>
        <end position="204"/>
    </location>
</feature>
<dbReference type="InterPro" id="IPR011642">
    <property type="entry name" value="Gate_dom"/>
</dbReference>
<evidence type="ECO:0000256" key="6">
    <source>
        <dbReference type="ARBA" id="ARBA00023136"/>
    </source>
</evidence>
<feature type="transmembrane region" description="Helical" evidence="7">
    <location>
        <begin position="216"/>
        <end position="235"/>
    </location>
</feature>
<dbReference type="Pfam" id="PF07662">
    <property type="entry name" value="Nucleos_tra2_C"/>
    <property type="match status" value="1"/>
</dbReference>
<keyword evidence="4 7" id="KW-0812">Transmembrane</keyword>
<sequence>MSGMISPLNLQSIAGMALILVLCWLFSENRRRFPFLLMLGAIGLQLALVLCLFGVPAIRAGLTSFGGLFEGLSKSAQTGMAFVFGYLSGAGPQPYPLTTPGALFVFGFRVLPVIMVVCTLAALLWHWNILKWIVKGFGFVFSRTMGLRGPTALAVAATIFMGQVEGPIVIRAYLNRLTRSELFLLITVGMACVSGSTMVAYVTILQGVLPGAAAHVLTASIITAPAGILLARILIPRDPIAEAAQDKLPPDERVYKSSMDAIMKGINDGMQIAVNVAGCLIVFVALVAIVDMLLGGLPQIGGAAISVERILGYVFSPVAWCLGIQSSEIHTAGQLLGTKMILTEFTAFIKLGAIPAAEMTERTRTIMTYALCGFANVASVGINLAGFSVLLPERRDEIIKMVGKAMLAGFFATCMSAALVGAIPAFITAMPN</sequence>
<proteinExistence type="inferred from homology"/>
<evidence type="ECO:0000313" key="12">
    <source>
        <dbReference type="Proteomes" id="UP000570514"/>
    </source>
</evidence>
<dbReference type="Pfam" id="PF01773">
    <property type="entry name" value="Nucleos_tra2_N"/>
    <property type="match status" value="1"/>
</dbReference>
<feature type="transmembrane region" description="Helical" evidence="7">
    <location>
        <begin position="6"/>
        <end position="26"/>
    </location>
</feature>
<dbReference type="InterPro" id="IPR002668">
    <property type="entry name" value="CNT_N_dom"/>
</dbReference>
<organism evidence="11 12">
    <name type="scientific">Rhizomicrobium palustre</name>
    <dbReference type="NCBI Taxonomy" id="189966"/>
    <lineage>
        <taxon>Bacteria</taxon>
        <taxon>Pseudomonadati</taxon>
        <taxon>Pseudomonadota</taxon>
        <taxon>Alphaproteobacteria</taxon>
        <taxon>Micropepsales</taxon>
        <taxon>Micropepsaceae</taxon>
        <taxon>Rhizomicrobium</taxon>
    </lineage>
</organism>
<reference evidence="11 12" key="1">
    <citation type="submission" date="2020-03" db="EMBL/GenBank/DDBJ databases">
        <title>Genomic Encyclopedia of Type Strains, Phase IV (KMG-IV): sequencing the most valuable type-strain genomes for metagenomic binning, comparative biology and taxonomic classification.</title>
        <authorList>
            <person name="Goeker M."/>
        </authorList>
    </citation>
    <scope>NUCLEOTIDE SEQUENCE [LARGE SCALE GENOMIC DNA]</scope>
    <source>
        <strain evidence="11 12">DSM 19867</strain>
    </source>
</reference>
<evidence type="ECO:0000256" key="7">
    <source>
        <dbReference type="SAM" id="Phobius"/>
    </source>
</evidence>
<comment type="caution">
    <text evidence="11">The sequence shown here is derived from an EMBL/GenBank/DDBJ whole genome shotgun (WGS) entry which is preliminary data.</text>
</comment>
<feature type="domain" description="Concentrative nucleoside transporter C-terminal" evidence="9">
    <location>
        <begin position="215"/>
        <end position="421"/>
    </location>
</feature>
<feature type="transmembrane region" description="Helical" evidence="7">
    <location>
        <begin position="272"/>
        <end position="294"/>
    </location>
</feature>
<keyword evidence="6 7" id="KW-0472">Membrane</keyword>